<dbReference type="GO" id="GO:0009166">
    <property type="term" value="P:nucleotide catabolic process"/>
    <property type="evidence" value="ECO:0007669"/>
    <property type="project" value="InterPro"/>
</dbReference>
<proteinExistence type="inferred from homology"/>
<dbReference type="AlphaFoldDB" id="A0A096B0N3"/>
<dbReference type="EMBL" id="JRNU01000005">
    <property type="protein sequence ID" value="KGF52853.1"/>
    <property type="molecule type" value="Genomic_DNA"/>
</dbReference>
<evidence type="ECO:0000259" key="2">
    <source>
        <dbReference type="Pfam" id="PF00149"/>
    </source>
</evidence>
<dbReference type="CDD" id="cd00845">
    <property type="entry name" value="MPP_UshA_N_like"/>
    <property type="match status" value="1"/>
</dbReference>
<dbReference type="PANTHER" id="PTHR11575">
    <property type="entry name" value="5'-NUCLEOTIDASE-RELATED"/>
    <property type="match status" value="1"/>
</dbReference>
<dbReference type="PANTHER" id="PTHR11575:SF24">
    <property type="entry name" value="5'-NUCLEOTIDASE"/>
    <property type="match status" value="1"/>
</dbReference>
<dbReference type="Proteomes" id="UP000029614">
    <property type="component" value="Unassembled WGS sequence"/>
</dbReference>
<protein>
    <submittedName>
        <fullName evidence="3">5'-nucleotidase</fullName>
    </submittedName>
</protein>
<accession>A0A096B0N3</accession>
<organism evidence="3 4">
    <name type="scientific">Prevotella amnii DNF00058</name>
    <dbReference type="NCBI Taxonomy" id="1401066"/>
    <lineage>
        <taxon>Bacteria</taxon>
        <taxon>Pseudomonadati</taxon>
        <taxon>Bacteroidota</taxon>
        <taxon>Bacteroidia</taxon>
        <taxon>Bacteroidales</taxon>
        <taxon>Prevotellaceae</taxon>
        <taxon>Prevotella</taxon>
    </lineage>
</organism>
<dbReference type="PROSITE" id="PS00785">
    <property type="entry name" value="5_NUCLEOTIDASE_1"/>
    <property type="match status" value="1"/>
</dbReference>
<keyword evidence="4" id="KW-1185">Reference proteome</keyword>
<name>A0A096B0N3_9BACT</name>
<evidence type="ECO:0000256" key="1">
    <source>
        <dbReference type="ARBA" id="ARBA00006654"/>
    </source>
</evidence>
<dbReference type="PRINTS" id="PR01607">
    <property type="entry name" value="APYRASEFAMLY"/>
</dbReference>
<comment type="similarity">
    <text evidence="1">Belongs to the 5'-nucleotidase family.</text>
</comment>
<dbReference type="Gene3D" id="3.60.21.10">
    <property type="match status" value="1"/>
</dbReference>
<evidence type="ECO:0000313" key="3">
    <source>
        <dbReference type="EMBL" id="KGF52853.1"/>
    </source>
</evidence>
<dbReference type="OrthoDB" id="9775118at2"/>
<evidence type="ECO:0000313" key="4">
    <source>
        <dbReference type="Proteomes" id="UP000029614"/>
    </source>
</evidence>
<gene>
    <name evidence="3" type="ORF">HMPREF9302_01555</name>
</gene>
<dbReference type="GO" id="GO:0016788">
    <property type="term" value="F:hydrolase activity, acting on ester bonds"/>
    <property type="evidence" value="ECO:0007669"/>
    <property type="project" value="InterPro"/>
</dbReference>
<reference evidence="3 4" key="1">
    <citation type="submission" date="2014-07" db="EMBL/GenBank/DDBJ databases">
        <authorList>
            <person name="McCorrison J."/>
            <person name="Sanka R."/>
            <person name="Torralba M."/>
            <person name="Gillis M."/>
            <person name="Haft D.H."/>
            <person name="Methe B."/>
            <person name="Sutton G."/>
            <person name="Nelson K.E."/>
        </authorList>
    </citation>
    <scope>NUCLEOTIDE SEQUENCE [LARGE SCALE GENOMIC DNA]</scope>
    <source>
        <strain evidence="3 4">DNF00058</strain>
    </source>
</reference>
<dbReference type="InterPro" id="IPR004843">
    <property type="entry name" value="Calcineurin-like_PHP"/>
</dbReference>
<dbReference type="InterPro" id="IPR006179">
    <property type="entry name" value="5_nucleotidase/apyrase"/>
</dbReference>
<sequence length="280" mass="31396">MKGRILLLSMLFVAAFAFGQNKKLVILHTNDTHSQIYPFNPNMSDTLRAGRGGFVRRVNLVKEERMKNPDLLLFDSGDFSQGSSYYTMFKGDVEIGLMNLMRYDAAVIGNHEFDFGMDNMIRLFKKAKFPFVCANYDFTGTELEKIVKPYIIIKRNGLKIGVFGLSPKMEGLIAEKNYGTLKYIDPVKAAQKAIDALKAKKCDLIICLSHLGWNIEGDNEMKLIGATKGIDIVLGGHSHTFLKKMEYVKDLSGKMVGADQNGKSGIYIGRIEVDMKKVNK</sequence>
<dbReference type="InterPro" id="IPR029052">
    <property type="entry name" value="Metallo-depent_PP-like"/>
</dbReference>
<comment type="caution">
    <text evidence="3">The sequence shown here is derived from an EMBL/GenBank/DDBJ whole genome shotgun (WGS) entry which is preliminary data.</text>
</comment>
<dbReference type="GO" id="GO:0046872">
    <property type="term" value="F:metal ion binding"/>
    <property type="evidence" value="ECO:0007669"/>
    <property type="project" value="InterPro"/>
</dbReference>
<dbReference type="GO" id="GO:0000166">
    <property type="term" value="F:nucleotide binding"/>
    <property type="evidence" value="ECO:0007669"/>
    <property type="project" value="InterPro"/>
</dbReference>
<feature type="domain" description="Calcineurin-like phosphoesterase" evidence="2">
    <location>
        <begin position="25"/>
        <end position="240"/>
    </location>
</feature>
<dbReference type="SUPFAM" id="SSF56300">
    <property type="entry name" value="Metallo-dependent phosphatases"/>
    <property type="match status" value="1"/>
</dbReference>
<dbReference type="PROSITE" id="PS00786">
    <property type="entry name" value="5_NUCLEOTIDASE_2"/>
    <property type="match status" value="1"/>
</dbReference>
<dbReference type="InterPro" id="IPR006146">
    <property type="entry name" value="5'-Nucleotdase_CS"/>
</dbReference>
<dbReference type="RefSeq" id="WP_036854105.1">
    <property type="nucleotide sequence ID" value="NZ_JRNU01000005.1"/>
</dbReference>
<dbReference type="Pfam" id="PF00149">
    <property type="entry name" value="Metallophos"/>
    <property type="match status" value="1"/>
</dbReference>